<dbReference type="EMBL" id="JADJMS010000046">
    <property type="protein sequence ID" value="MBK7416517.1"/>
    <property type="molecule type" value="Genomic_DNA"/>
</dbReference>
<name>A0A935K6K8_9RHOO</name>
<reference evidence="1 2" key="1">
    <citation type="submission" date="2020-10" db="EMBL/GenBank/DDBJ databases">
        <title>Connecting structure to function with the recovery of over 1000 high-quality activated sludge metagenome-assembled genomes encoding full-length rRNA genes using long-read sequencing.</title>
        <authorList>
            <person name="Singleton C.M."/>
            <person name="Petriglieri F."/>
            <person name="Kristensen J.M."/>
            <person name="Kirkegaard R.H."/>
            <person name="Michaelsen T.Y."/>
            <person name="Andersen M.H."/>
            <person name="Karst S.M."/>
            <person name="Dueholm M.S."/>
            <person name="Nielsen P.H."/>
            <person name="Albertsen M."/>
        </authorList>
    </citation>
    <scope>NUCLEOTIDE SEQUENCE [LARGE SCALE GENOMIC DNA]</scope>
    <source>
        <strain evidence="1">EsbW_18-Q3-R4-48_BATAC.463</strain>
    </source>
</reference>
<comment type="caution">
    <text evidence="1">The sequence shown here is derived from an EMBL/GenBank/DDBJ whole genome shotgun (WGS) entry which is preliminary data.</text>
</comment>
<evidence type="ECO:0000313" key="1">
    <source>
        <dbReference type="EMBL" id="MBK7416517.1"/>
    </source>
</evidence>
<accession>A0A935K6K8</accession>
<dbReference type="AlphaFoldDB" id="A0A935K6K8"/>
<sequence>MRALAGTTPAKHALAAEQVANSGNRAHIVELALGIPSGDAGVENGVGQREEELDALSQVELIAFSHKGGEFGPVTRRQFGIGAVGPVFGDYFLFRGQVRLDVHHVFGLVQVSLTQR</sequence>
<proteinExistence type="predicted"/>
<protein>
    <submittedName>
        <fullName evidence="1">Uncharacterized protein</fullName>
    </submittedName>
</protein>
<gene>
    <name evidence="1" type="ORF">IPJ38_16935</name>
</gene>
<dbReference type="Proteomes" id="UP000739411">
    <property type="component" value="Unassembled WGS sequence"/>
</dbReference>
<evidence type="ECO:0000313" key="2">
    <source>
        <dbReference type="Proteomes" id="UP000739411"/>
    </source>
</evidence>
<organism evidence="1 2">
    <name type="scientific">Candidatus Dechloromonas phosphorivorans</name>
    <dbReference type="NCBI Taxonomy" id="2899244"/>
    <lineage>
        <taxon>Bacteria</taxon>
        <taxon>Pseudomonadati</taxon>
        <taxon>Pseudomonadota</taxon>
        <taxon>Betaproteobacteria</taxon>
        <taxon>Rhodocyclales</taxon>
        <taxon>Azonexaceae</taxon>
        <taxon>Dechloromonas</taxon>
    </lineage>
</organism>